<dbReference type="InterPro" id="IPR000515">
    <property type="entry name" value="MetI-like"/>
</dbReference>
<dbReference type="GO" id="GO:0005886">
    <property type="term" value="C:plasma membrane"/>
    <property type="evidence" value="ECO:0007669"/>
    <property type="project" value="UniProtKB-SubCell"/>
</dbReference>
<comment type="subcellular location">
    <subcellularLocation>
        <location evidence="1 7">Cell membrane</location>
        <topology evidence="1 7">Multi-pass membrane protein</topology>
    </subcellularLocation>
</comment>
<dbReference type="SUPFAM" id="SSF161098">
    <property type="entry name" value="MetI-like"/>
    <property type="match status" value="1"/>
</dbReference>
<dbReference type="Pfam" id="PF00528">
    <property type="entry name" value="BPD_transp_1"/>
    <property type="match status" value="1"/>
</dbReference>
<feature type="transmembrane region" description="Helical" evidence="7">
    <location>
        <begin position="176"/>
        <end position="195"/>
    </location>
</feature>
<accession>A0A1I1U2R5</accession>
<feature type="transmembrane region" description="Helical" evidence="7">
    <location>
        <begin position="20"/>
        <end position="41"/>
    </location>
</feature>
<dbReference type="PANTHER" id="PTHR43227:SF11">
    <property type="entry name" value="BLL4140 PROTEIN"/>
    <property type="match status" value="1"/>
</dbReference>
<evidence type="ECO:0000256" key="5">
    <source>
        <dbReference type="ARBA" id="ARBA00022989"/>
    </source>
</evidence>
<sequence>MIELNIKKLKRELPLNLMILPGFIFIILFSYVPMAGIIIAFQRFIPAKRLFGDQQWVGFKNFKYVMSLPNFDNILWNTFYIASLKVILGLVVPIVIALLLNEMKHVLLKRSIQTAIYLPHFLSWVVLGGIFIDILSPTNGLVNTLLNKLGLNSIFFLGDNKWFPYTMILTDTWKDFGYGTIIYLAALTGINPNLYEAAQMDGANRWKQTIHISLPGIQMVIVLLMVLSLGNLLNAGFDQIFNMYSPMVYESGDILDTFVYRIGLLDAQFGVATAVGLFKSVIALILVSTSYYFAYKFADYRIF</sequence>
<feature type="transmembrane region" description="Helical" evidence="7">
    <location>
        <begin position="74"/>
        <end position="100"/>
    </location>
</feature>
<dbReference type="Gene3D" id="1.10.3720.10">
    <property type="entry name" value="MetI-like"/>
    <property type="match status" value="1"/>
</dbReference>
<gene>
    <name evidence="9" type="ORF">SAMN05216378_0731</name>
</gene>
<keyword evidence="6 7" id="KW-0472">Membrane</keyword>
<dbReference type="OrthoDB" id="9785836at2"/>
<evidence type="ECO:0000259" key="8">
    <source>
        <dbReference type="PROSITE" id="PS50928"/>
    </source>
</evidence>
<reference evidence="10" key="1">
    <citation type="submission" date="2016-10" db="EMBL/GenBank/DDBJ databases">
        <authorList>
            <person name="Varghese N."/>
            <person name="Submissions S."/>
        </authorList>
    </citation>
    <scope>NUCLEOTIDE SEQUENCE [LARGE SCALE GENOMIC DNA]</scope>
    <source>
        <strain evidence="10">CGMCC 1.10784</strain>
    </source>
</reference>
<keyword evidence="3" id="KW-1003">Cell membrane</keyword>
<dbReference type="PROSITE" id="PS50928">
    <property type="entry name" value="ABC_TM1"/>
    <property type="match status" value="1"/>
</dbReference>
<keyword evidence="4 7" id="KW-0812">Transmembrane</keyword>
<protein>
    <submittedName>
        <fullName evidence="9">Putative aldouronate transport system permease protein</fullName>
    </submittedName>
</protein>
<feature type="transmembrane region" description="Helical" evidence="7">
    <location>
        <begin position="121"/>
        <end position="142"/>
    </location>
</feature>
<dbReference type="EMBL" id="FOMT01000001">
    <property type="protein sequence ID" value="SFD62983.1"/>
    <property type="molecule type" value="Genomic_DNA"/>
</dbReference>
<dbReference type="Proteomes" id="UP000198855">
    <property type="component" value="Unassembled WGS sequence"/>
</dbReference>
<proteinExistence type="inferred from homology"/>
<dbReference type="InterPro" id="IPR050809">
    <property type="entry name" value="UgpAE/MalFG_permease"/>
</dbReference>
<evidence type="ECO:0000256" key="7">
    <source>
        <dbReference type="RuleBase" id="RU363032"/>
    </source>
</evidence>
<dbReference type="GO" id="GO:0055085">
    <property type="term" value="P:transmembrane transport"/>
    <property type="evidence" value="ECO:0007669"/>
    <property type="project" value="InterPro"/>
</dbReference>
<feature type="domain" description="ABC transmembrane type-1" evidence="8">
    <location>
        <begin position="75"/>
        <end position="290"/>
    </location>
</feature>
<name>A0A1I1U2R5_9BACL</name>
<evidence type="ECO:0000256" key="1">
    <source>
        <dbReference type="ARBA" id="ARBA00004651"/>
    </source>
</evidence>
<comment type="similarity">
    <text evidence="7">Belongs to the binding-protein-dependent transport system permease family.</text>
</comment>
<keyword evidence="10" id="KW-1185">Reference proteome</keyword>
<keyword evidence="2 7" id="KW-0813">Transport</keyword>
<organism evidence="9 10">
    <name type="scientific">Paenibacillus catalpae</name>
    <dbReference type="NCBI Taxonomy" id="1045775"/>
    <lineage>
        <taxon>Bacteria</taxon>
        <taxon>Bacillati</taxon>
        <taxon>Bacillota</taxon>
        <taxon>Bacilli</taxon>
        <taxon>Bacillales</taxon>
        <taxon>Paenibacillaceae</taxon>
        <taxon>Paenibacillus</taxon>
    </lineage>
</organism>
<evidence type="ECO:0000256" key="4">
    <source>
        <dbReference type="ARBA" id="ARBA00022692"/>
    </source>
</evidence>
<evidence type="ECO:0000313" key="9">
    <source>
        <dbReference type="EMBL" id="SFD62983.1"/>
    </source>
</evidence>
<evidence type="ECO:0000256" key="2">
    <source>
        <dbReference type="ARBA" id="ARBA00022448"/>
    </source>
</evidence>
<keyword evidence="5 7" id="KW-1133">Transmembrane helix</keyword>
<feature type="transmembrane region" description="Helical" evidence="7">
    <location>
        <begin position="216"/>
        <end position="237"/>
    </location>
</feature>
<evidence type="ECO:0000256" key="6">
    <source>
        <dbReference type="ARBA" id="ARBA00023136"/>
    </source>
</evidence>
<evidence type="ECO:0000256" key="3">
    <source>
        <dbReference type="ARBA" id="ARBA00022475"/>
    </source>
</evidence>
<dbReference type="CDD" id="cd06261">
    <property type="entry name" value="TM_PBP2"/>
    <property type="match status" value="1"/>
</dbReference>
<dbReference type="STRING" id="1045775.SAMN05216378_0731"/>
<dbReference type="AlphaFoldDB" id="A0A1I1U2R5"/>
<dbReference type="PANTHER" id="PTHR43227">
    <property type="entry name" value="BLL4140 PROTEIN"/>
    <property type="match status" value="1"/>
</dbReference>
<feature type="transmembrane region" description="Helical" evidence="7">
    <location>
        <begin position="269"/>
        <end position="294"/>
    </location>
</feature>
<dbReference type="InterPro" id="IPR035906">
    <property type="entry name" value="MetI-like_sf"/>
</dbReference>
<evidence type="ECO:0000313" key="10">
    <source>
        <dbReference type="Proteomes" id="UP000198855"/>
    </source>
</evidence>